<dbReference type="PANTHER" id="PTHR31860">
    <property type="entry name" value="HEAT-INDUCIBLE TRANSCRIPTION REPRESSOR (DUF639)-RELATED"/>
    <property type="match status" value="1"/>
</dbReference>
<feature type="transmembrane region" description="Helical" evidence="1">
    <location>
        <begin position="616"/>
        <end position="641"/>
    </location>
</feature>
<dbReference type="EMBL" id="LR746272">
    <property type="protein sequence ID" value="CAA7402063.1"/>
    <property type="molecule type" value="Genomic_DNA"/>
</dbReference>
<sequence length="686" mass="77107">MMVKTRDLLGELVGEGSIKRMLSRRTSFEEELEEMRQSPSGQRKWISELSPVANVIVARCSRVLDISMDELQRNFDAEASDVIKHRSCYARNFLEYCCFRAIALSVQMAAYLTDKNFRRLTFDMMLAWEAPSAASQPEVKVDRESKVGVEAFSRIAPAVAIIADVITSTNVFDVLTSSTGGRLVFSAYDKYLLALDRIIKKMKAQSESSHLSSQRAPRGERILGMEGTLTTQPVLEHVGMSIWPGRLTLTDHALYFEPLRVLTYDKPKIFDLADDLKQVIRPELTGPWGARLFDKGVMYKSVNLSEPVVLEFPELTGHSRRDYWMAILQEVHYAHKFIRKYQIRGVEREETLSRAVLAILRLQALEELYPAIALRNESLLMFNLTYQLPGGDVILETLASMAASRESDRTNRPSPQGGMNSMSTLTIFSNLGFSPRGASRDGLLVGEIVVGEMSSLERAVRNSRNNFKAVESAQASVNGVKVEGINNNLAVMKELLYPVTEFGRFIGSLQRWDDPLKSLIFCTVFSYIFYRGWMTRVLVMLLLSMAIFLLTTRLFGQGGLEEIRVKAPPPMNTVENLLAVQNAVSQFEELAQDGNIILLKIRSLILAIPPQATNQIVLGLVLVALAAALLPSRLILFAAFLEAFTRNSPPRRPSTERWMRRLREWWVSIPAAPVTLDGDGGDKKRK</sequence>
<keyword evidence="1" id="KW-1133">Transmembrane helix</keyword>
<evidence type="ECO:0000256" key="1">
    <source>
        <dbReference type="SAM" id="Phobius"/>
    </source>
</evidence>
<keyword evidence="1" id="KW-0812">Transmembrane</keyword>
<dbReference type="AlphaFoldDB" id="A0A7I8KW80"/>
<organism evidence="2 3">
    <name type="scientific">Spirodela intermedia</name>
    <name type="common">Intermediate duckweed</name>
    <dbReference type="NCBI Taxonomy" id="51605"/>
    <lineage>
        <taxon>Eukaryota</taxon>
        <taxon>Viridiplantae</taxon>
        <taxon>Streptophyta</taxon>
        <taxon>Embryophyta</taxon>
        <taxon>Tracheophyta</taxon>
        <taxon>Spermatophyta</taxon>
        <taxon>Magnoliopsida</taxon>
        <taxon>Liliopsida</taxon>
        <taxon>Araceae</taxon>
        <taxon>Lemnoideae</taxon>
        <taxon>Spirodela</taxon>
    </lineage>
</organism>
<dbReference type="OrthoDB" id="2016709at2759"/>
<dbReference type="PANTHER" id="PTHR31860:SF6">
    <property type="entry name" value="HEAT-INDUCIBLE TRANSCRIPTION REPRESSOR (DUF639)"/>
    <property type="match status" value="1"/>
</dbReference>
<feature type="transmembrane region" description="Helical" evidence="1">
    <location>
        <begin position="537"/>
        <end position="556"/>
    </location>
</feature>
<accession>A0A7I8KW80</accession>
<protein>
    <submittedName>
        <fullName evidence="2">Uncharacterized protein</fullName>
    </submittedName>
</protein>
<evidence type="ECO:0000313" key="2">
    <source>
        <dbReference type="EMBL" id="CAA7402063.1"/>
    </source>
</evidence>
<dbReference type="Proteomes" id="UP000663760">
    <property type="component" value="Chromosome 9"/>
</dbReference>
<proteinExistence type="predicted"/>
<dbReference type="InterPro" id="IPR006927">
    <property type="entry name" value="DUF639"/>
</dbReference>
<dbReference type="Pfam" id="PF04842">
    <property type="entry name" value="DUF639"/>
    <property type="match status" value="1"/>
</dbReference>
<keyword evidence="1" id="KW-0472">Membrane</keyword>
<name>A0A7I8KW80_SPIIN</name>
<keyword evidence="3" id="KW-1185">Reference proteome</keyword>
<gene>
    <name evidence="2" type="ORF">SI8410_09012741</name>
</gene>
<reference evidence="2" key="1">
    <citation type="submission" date="2020-02" db="EMBL/GenBank/DDBJ databases">
        <authorList>
            <person name="Scholz U."/>
            <person name="Mascher M."/>
            <person name="Fiebig A."/>
        </authorList>
    </citation>
    <scope>NUCLEOTIDE SEQUENCE</scope>
</reference>
<evidence type="ECO:0000313" key="3">
    <source>
        <dbReference type="Proteomes" id="UP000663760"/>
    </source>
</evidence>